<dbReference type="EMBL" id="JAGEOK010000045">
    <property type="protein sequence ID" value="MBO2444418.1"/>
    <property type="molecule type" value="Genomic_DNA"/>
</dbReference>
<dbReference type="Pfam" id="PF13613">
    <property type="entry name" value="HTH_Tnp_4"/>
    <property type="match status" value="1"/>
</dbReference>
<dbReference type="SUPFAM" id="SSF53335">
    <property type="entry name" value="S-adenosyl-L-methionine-dependent methyltransferases"/>
    <property type="match status" value="1"/>
</dbReference>
<evidence type="ECO:0000256" key="3">
    <source>
        <dbReference type="SAM" id="MobiDB-lite"/>
    </source>
</evidence>
<evidence type="ECO:0000256" key="1">
    <source>
        <dbReference type="ARBA" id="ARBA00001968"/>
    </source>
</evidence>
<feature type="domain" description="DDE Tnp4" evidence="4">
    <location>
        <begin position="260"/>
        <end position="380"/>
    </location>
</feature>
<protein>
    <submittedName>
        <fullName evidence="6">Transposase family protein</fullName>
    </submittedName>
</protein>
<dbReference type="InterPro" id="IPR029063">
    <property type="entry name" value="SAM-dependent_MTases_sf"/>
</dbReference>
<proteinExistence type="predicted"/>
<comment type="caution">
    <text evidence="6">The sequence shown here is derived from an EMBL/GenBank/DDBJ whole genome shotgun (WGS) entry which is preliminary data.</text>
</comment>
<evidence type="ECO:0000256" key="2">
    <source>
        <dbReference type="ARBA" id="ARBA00022723"/>
    </source>
</evidence>
<keyword evidence="7" id="KW-1185">Reference proteome</keyword>
<feature type="region of interest" description="Disordered" evidence="3">
    <location>
        <begin position="195"/>
        <end position="218"/>
    </location>
</feature>
<evidence type="ECO:0000259" key="5">
    <source>
        <dbReference type="Pfam" id="PF13613"/>
    </source>
</evidence>
<dbReference type="InterPro" id="IPR027805">
    <property type="entry name" value="Transposase_HTH_dom"/>
</dbReference>
<feature type="domain" description="DDE Tnp4" evidence="4">
    <location>
        <begin position="104"/>
        <end position="251"/>
    </location>
</feature>
<evidence type="ECO:0000313" key="6">
    <source>
        <dbReference type="EMBL" id="MBO2444418.1"/>
    </source>
</evidence>
<evidence type="ECO:0000259" key="4">
    <source>
        <dbReference type="Pfam" id="PF13359"/>
    </source>
</evidence>
<sequence length="415" mass="45273">MLLCRAAVDLSRSTLNYLAGLIRRHRNAIGSAWRLLNPGQQALLVLVHLRKGETFAEVGAGFGVSTSTAWRYVEEAVALLSERSPKLTAALRRAAKGGLHLVVLDGTLIACDRVRADRPYYSAKHRCHGMNIQVIAGPDRTIVWTSGALPGRTHDLTAARVWGILRELDKAGILTLADKGYQGAEASVVITPYKGRNKPESQKQANRSHAKLRGPGERANAQLKSWTLLRKLRCSPCKAGHLVKAIAVLQNYQVTRGLVSIDRVAADRPYYSGKHRRHGVNLRVIAAPDGTQLWVSGPLRGSVYDLAAARIWGVIRALATTGLLVLADKAYQGAGAHILTPYKGRDKPEPQKDANRAHAKLRGPGERANAQLKSWRIPRKPRCRPTAPAASPKPSTPCNSARPHPGERTSLYVLE</sequence>
<gene>
    <name evidence="6" type="ORF">J4557_43560</name>
</gene>
<feature type="compositionally biased region" description="Basic and acidic residues" evidence="3">
    <location>
        <begin position="343"/>
        <end position="356"/>
    </location>
</feature>
<accession>A0ABS3RDW5</accession>
<reference evidence="6 7" key="1">
    <citation type="submission" date="2021-03" db="EMBL/GenBank/DDBJ databases">
        <authorList>
            <person name="Kanchanasin P."/>
            <person name="Saeng-In P."/>
            <person name="Phongsopitanun W."/>
            <person name="Yuki M."/>
            <person name="Kudo T."/>
            <person name="Ohkuma M."/>
            <person name="Tanasupawat S."/>
        </authorList>
    </citation>
    <scope>NUCLEOTIDE SEQUENCE [LARGE SCALE GENOMIC DNA]</scope>
    <source>
        <strain evidence="6 7">L46</strain>
    </source>
</reference>
<dbReference type="InterPro" id="IPR027806">
    <property type="entry name" value="HARBI1_dom"/>
</dbReference>
<name>A0ABS3RDW5_9ACTN</name>
<feature type="region of interest" description="Disordered" evidence="3">
    <location>
        <begin position="340"/>
        <end position="415"/>
    </location>
</feature>
<feature type="domain" description="Transposase Helix-turn-helix" evidence="5">
    <location>
        <begin position="34"/>
        <end position="85"/>
    </location>
</feature>
<feature type="compositionally biased region" description="Low complexity" evidence="3">
    <location>
        <begin position="385"/>
        <end position="397"/>
    </location>
</feature>
<organism evidence="6 7">
    <name type="scientific">Actinomadura nitritigenes</name>
    <dbReference type="NCBI Taxonomy" id="134602"/>
    <lineage>
        <taxon>Bacteria</taxon>
        <taxon>Bacillati</taxon>
        <taxon>Actinomycetota</taxon>
        <taxon>Actinomycetes</taxon>
        <taxon>Streptosporangiales</taxon>
        <taxon>Thermomonosporaceae</taxon>
        <taxon>Actinomadura</taxon>
    </lineage>
</organism>
<dbReference type="Pfam" id="PF13359">
    <property type="entry name" value="DDE_Tnp_4"/>
    <property type="match status" value="2"/>
</dbReference>
<evidence type="ECO:0000313" key="7">
    <source>
        <dbReference type="Proteomes" id="UP000666915"/>
    </source>
</evidence>
<keyword evidence="2" id="KW-0479">Metal-binding</keyword>
<comment type="cofactor">
    <cofactor evidence="1">
        <name>a divalent metal cation</name>
        <dbReference type="ChEBI" id="CHEBI:60240"/>
    </cofactor>
</comment>
<dbReference type="Proteomes" id="UP000666915">
    <property type="component" value="Unassembled WGS sequence"/>
</dbReference>